<dbReference type="SUPFAM" id="SSF52540">
    <property type="entry name" value="P-loop containing nucleoside triphosphate hydrolases"/>
    <property type="match status" value="1"/>
</dbReference>
<dbReference type="GO" id="GO:0005524">
    <property type="term" value="F:ATP binding"/>
    <property type="evidence" value="ECO:0007669"/>
    <property type="project" value="UniProtKB-KW"/>
</dbReference>
<comment type="similarity">
    <text evidence="1">Belongs to the disease resistance NB-LRR family.</text>
</comment>
<dbReference type="InterPro" id="IPR027417">
    <property type="entry name" value="P-loop_NTPase"/>
</dbReference>
<gene>
    <name evidence="7" type="ORF">LLUT_LOCUS36302</name>
</gene>
<comment type="caution">
    <text evidence="7">The sequence shown here is derived from an EMBL/GenBank/DDBJ whole genome shotgun (WGS) entry which is preliminary data.</text>
</comment>
<keyword evidence="8" id="KW-1185">Reference proteome</keyword>
<evidence type="ECO:0008006" key="9">
    <source>
        <dbReference type="Google" id="ProtNLM"/>
    </source>
</evidence>
<dbReference type="GO" id="GO:0006952">
    <property type="term" value="P:defense response"/>
    <property type="evidence" value="ECO:0007669"/>
    <property type="project" value="UniProtKB-KW"/>
</dbReference>
<dbReference type="InterPro" id="IPR032675">
    <property type="entry name" value="LRR_dom_sf"/>
</dbReference>
<dbReference type="PANTHER" id="PTHR33463">
    <property type="entry name" value="NB-ARC DOMAIN-CONTAINING PROTEIN-RELATED"/>
    <property type="match status" value="1"/>
</dbReference>
<dbReference type="PRINTS" id="PR00364">
    <property type="entry name" value="DISEASERSIST"/>
</dbReference>
<name>A0AAV1YMH8_LUPLU</name>
<dbReference type="InterPro" id="IPR042197">
    <property type="entry name" value="Apaf_helical"/>
</dbReference>
<dbReference type="Pfam" id="PF00931">
    <property type="entry name" value="NB-ARC"/>
    <property type="match status" value="1"/>
</dbReference>
<feature type="domain" description="Disease resistance protein At4g27190-like leucine-rich repeats" evidence="6">
    <location>
        <begin position="746"/>
        <end position="875"/>
    </location>
</feature>
<feature type="domain" description="NB-ARC" evidence="5">
    <location>
        <begin position="166"/>
        <end position="326"/>
    </location>
</feature>
<dbReference type="Gene3D" id="1.10.8.430">
    <property type="entry name" value="Helical domain of apoptotic protease-activating factors"/>
    <property type="match status" value="1"/>
</dbReference>
<organism evidence="7 8">
    <name type="scientific">Lupinus luteus</name>
    <name type="common">European yellow lupine</name>
    <dbReference type="NCBI Taxonomy" id="3873"/>
    <lineage>
        <taxon>Eukaryota</taxon>
        <taxon>Viridiplantae</taxon>
        <taxon>Streptophyta</taxon>
        <taxon>Embryophyta</taxon>
        <taxon>Tracheophyta</taxon>
        <taxon>Spermatophyta</taxon>
        <taxon>Magnoliopsida</taxon>
        <taxon>eudicotyledons</taxon>
        <taxon>Gunneridae</taxon>
        <taxon>Pentapetalae</taxon>
        <taxon>rosids</taxon>
        <taxon>fabids</taxon>
        <taxon>Fabales</taxon>
        <taxon>Fabaceae</taxon>
        <taxon>Papilionoideae</taxon>
        <taxon>50 kb inversion clade</taxon>
        <taxon>genistoids sensu lato</taxon>
        <taxon>core genistoids</taxon>
        <taxon>Genisteae</taxon>
        <taxon>Lupinus</taxon>
    </lineage>
</organism>
<evidence type="ECO:0000256" key="4">
    <source>
        <dbReference type="ARBA" id="ARBA00022840"/>
    </source>
</evidence>
<accession>A0AAV1YMH8</accession>
<reference evidence="7 8" key="1">
    <citation type="submission" date="2024-03" db="EMBL/GenBank/DDBJ databases">
        <authorList>
            <person name="Martinez-Hernandez J."/>
        </authorList>
    </citation>
    <scope>NUCLEOTIDE SEQUENCE [LARGE SCALE GENOMIC DNA]</scope>
</reference>
<dbReference type="EMBL" id="CAXHTB010000026">
    <property type="protein sequence ID" value="CAL0335242.1"/>
    <property type="molecule type" value="Genomic_DNA"/>
</dbReference>
<protein>
    <recommendedName>
        <fullName evidence="9">NB-ARC domain-containing protein</fullName>
    </recommendedName>
</protein>
<evidence type="ECO:0000313" key="7">
    <source>
        <dbReference type="EMBL" id="CAL0335242.1"/>
    </source>
</evidence>
<sequence>MAMDIVKSIMSHIVQYAAGHVWSHIGYIIFYKTNVDKLNTQLQCLIAVKDSLQQRITAATRNGEEIFINVQNSMEKANVSIDDANNFLNGEDHARVRCLNWPLTNLCRMHELSMKSNDKANTISEVITQVNEALKMDTISSLPRLRVALCPSTRGYEALQSRTLILNQIMQELKDDNMYMFGVYGMGGVGKTTLVEEVAWQAEHDDSYGVVIKAIVSNSANVKGIQGQLADGLGLKFNEESIQGRAQRLRDKILKENKVLVIMDDLWGNIDLKEVGVPFGDQHKGCKLLLTSRDLNVLSKEMGTQKNFRLVTLSTEEGWNLFKKVASDVIKEYHIQTIAFDIAVACKGLPVLLVMVGKTLKNEKELYAWKDALNQLTMHDDEEFYSITNKAVELSYKYLASEQHKSIFLLIASDGQRKYHIEDLFICVWGLGLFKKVNKLGDARYKLQKIIGDLKSSSLLLDEEREYVTMHDVIREGAAKIAYKEKPFFSFEQGANLKEWPEMGKLRNCKKIIVPWCYISSLPECLDCPNLELLVLCNEGEYLKIPNDFFSGMRDLKFLDLGGMMCTPSLPPSLSVLKKLKVLYLYRCMLEDITLVSQIQGLEFLSLEVSDIQALPKEIGQLTHLRKLNLDNCVKLRVIPASLISKLIRLEELHMGNCYIQWEVEGSKQCSNASLGELRHLYDLKSLHLQIHDISIIPRDLLIFGQLERYRILVGDGWRWSSDYYGYSKFLRTLKLNLNSAIISYLNLGIQMLLNGVEDLSLAEVKGFRNVLPELNVEGFPLLKHLLVENCVEILYIIHSTKWVLPSHSFLCLETLVIKNLINLEKICCGQFPVHIFSKLYDIKVEGCEQLKNIFSFSMARNLTKLLHIEISQCKFMTNIIFEQGEEEFEDNAQINFSQLLSIKLEKLPNLVTLSSKKSQSGSNIKKDSGILSYPVALFDEKIAMPNLETMELNFINVVKLCDISAPSCFQNLTKLKVRSCPNLQYLFSFSVVKTLVKLQHFEIRDCYVMEHIFVHDEEEHLCKEKSKMQPILQNIDIVKVIGCPMLKNILPTSGLFQNLELLLVMGCFGIMNVMTSSTTRSLVNLTFLEIRDCKMVDEIVACEDDSDGGEIVFMKMESLELVSLPRLKRFCNENLSFKLPLLEELSVVECPEIEAFSPTIFLTAPKLTEVDNTQRNARRPQYC</sequence>
<feature type="domain" description="Disease resistance protein At4g27190-like leucine-rich repeats" evidence="6">
    <location>
        <begin position="965"/>
        <end position="1007"/>
    </location>
</feature>
<feature type="domain" description="Disease resistance protein At4g27190-like leucine-rich repeats" evidence="6">
    <location>
        <begin position="1056"/>
        <end position="1156"/>
    </location>
</feature>
<evidence type="ECO:0000259" key="6">
    <source>
        <dbReference type="Pfam" id="PF23247"/>
    </source>
</evidence>
<dbReference type="Gene3D" id="3.40.50.300">
    <property type="entry name" value="P-loop containing nucleotide triphosphate hydrolases"/>
    <property type="match status" value="1"/>
</dbReference>
<evidence type="ECO:0000256" key="3">
    <source>
        <dbReference type="ARBA" id="ARBA00022821"/>
    </source>
</evidence>
<dbReference type="Pfam" id="PF23247">
    <property type="entry name" value="LRR_RPS2"/>
    <property type="match status" value="3"/>
</dbReference>
<keyword evidence="2" id="KW-0547">Nucleotide-binding</keyword>
<dbReference type="AlphaFoldDB" id="A0AAV1YMH8"/>
<proteinExistence type="inferred from homology"/>
<keyword evidence="3" id="KW-0611">Plant defense</keyword>
<dbReference type="Proteomes" id="UP001497480">
    <property type="component" value="Unassembled WGS sequence"/>
</dbReference>
<dbReference type="InterPro" id="IPR050905">
    <property type="entry name" value="Plant_NBS-LRR"/>
</dbReference>
<evidence type="ECO:0000256" key="2">
    <source>
        <dbReference type="ARBA" id="ARBA00022741"/>
    </source>
</evidence>
<keyword evidence="4" id="KW-0067">ATP-binding</keyword>
<dbReference type="GO" id="GO:0043531">
    <property type="term" value="F:ADP binding"/>
    <property type="evidence" value="ECO:0007669"/>
    <property type="project" value="InterPro"/>
</dbReference>
<evidence type="ECO:0000259" key="5">
    <source>
        <dbReference type="Pfam" id="PF00931"/>
    </source>
</evidence>
<dbReference type="PANTHER" id="PTHR33463:SF203">
    <property type="entry name" value="AAA+ ATPASE DOMAIN-CONTAINING PROTEIN"/>
    <property type="match status" value="1"/>
</dbReference>
<evidence type="ECO:0000256" key="1">
    <source>
        <dbReference type="ARBA" id="ARBA00008894"/>
    </source>
</evidence>
<dbReference type="InterPro" id="IPR002182">
    <property type="entry name" value="NB-ARC"/>
</dbReference>
<evidence type="ECO:0000313" key="8">
    <source>
        <dbReference type="Proteomes" id="UP001497480"/>
    </source>
</evidence>
<dbReference type="InterPro" id="IPR057135">
    <property type="entry name" value="At4g27190-like_LRR"/>
</dbReference>
<dbReference type="SUPFAM" id="SSF52058">
    <property type="entry name" value="L domain-like"/>
    <property type="match status" value="1"/>
</dbReference>
<dbReference type="FunFam" id="3.40.50.300:FF:001091">
    <property type="entry name" value="Probable disease resistance protein At1g61300"/>
    <property type="match status" value="1"/>
</dbReference>
<dbReference type="Gene3D" id="3.80.10.10">
    <property type="entry name" value="Ribonuclease Inhibitor"/>
    <property type="match status" value="2"/>
</dbReference>